<evidence type="ECO:0000256" key="4">
    <source>
        <dbReference type="ARBA" id="ARBA00023098"/>
    </source>
</evidence>
<dbReference type="PANTHER" id="PTHR32241:SF13">
    <property type="entry name" value="INACTIVE PATATIN-LIKE PROTEIN 9-RELATED"/>
    <property type="match status" value="1"/>
</dbReference>
<evidence type="ECO:0000256" key="3">
    <source>
        <dbReference type="ARBA" id="ARBA00022963"/>
    </source>
</evidence>
<evidence type="ECO:0000259" key="8">
    <source>
        <dbReference type="PROSITE" id="PS51635"/>
    </source>
</evidence>
<protein>
    <recommendedName>
        <fullName evidence="6">Patatin</fullName>
        <ecNumber evidence="6">3.1.1.-</ecNumber>
    </recommendedName>
</protein>
<comment type="domain">
    <text evidence="6">The nitrogen atoms of the two glycine residues in the GGXR motif define the oxyanion hole, and stabilize the oxyanion that forms during the nucleophilic attack by the catalytic serine during substrate cleavage.</text>
</comment>
<feature type="region of interest" description="Disordered" evidence="7">
    <location>
        <begin position="1"/>
        <end position="26"/>
    </location>
</feature>
<dbReference type="Proteomes" id="UP001168877">
    <property type="component" value="Unassembled WGS sequence"/>
</dbReference>
<accession>A0AA39S191</accession>
<organism evidence="9 10">
    <name type="scientific">Acer saccharum</name>
    <name type="common">Sugar maple</name>
    <dbReference type="NCBI Taxonomy" id="4024"/>
    <lineage>
        <taxon>Eukaryota</taxon>
        <taxon>Viridiplantae</taxon>
        <taxon>Streptophyta</taxon>
        <taxon>Embryophyta</taxon>
        <taxon>Tracheophyta</taxon>
        <taxon>Spermatophyta</taxon>
        <taxon>Magnoliopsida</taxon>
        <taxon>eudicotyledons</taxon>
        <taxon>Gunneridae</taxon>
        <taxon>Pentapetalae</taxon>
        <taxon>rosids</taxon>
        <taxon>malvids</taxon>
        <taxon>Sapindales</taxon>
        <taxon>Sapindaceae</taxon>
        <taxon>Hippocastanoideae</taxon>
        <taxon>Acereae</taxon>
        <taxon>Acer</taxon>
    </lineage>
</organism>
<dbReference type="Pfam" id="PF01734">
    <property type="entry name" value="Patatin"/>
    <property type="match status" value="1"/>
</dbReference>
<proteinExistence type="inferred from homology"/>
<comment type="caution">
    <text evidence="5">Lacks conserved residue(s) required for the propagation of feature annotation.</text>
</comment>
<evidence type="ECO:0000256" key="7">
    <source>
        <dbReference type="SAM" id="MobiDB-lite"/>
    </source>
</evidence>
<dbReference type="EC" id="3.1.1.-" evidence="6"/>
<name>A0AA39S191_ACESA</name>
<dbReference type="SUPFAM" id="SSF52151">
    <property type="entry name" value="FabD/lysophospholipase-like"/>
    <property type="match status" value="1"/>
</dbReference>
<feature type="short sequence motif" description="GXGXXG" evidence="5">
    <location>
        <begin position="42"/>
        <end position="47"/>
    </location>
</feature>
<comment type="caution">
    <text evidence="9">The sequence shown here is derived from an EMBL/GenBank/DDBJ whole genome shotgun (WGS) entry which is preliminary data.</text>
</comment>
<sequence length="148" mass="16811">MESEHSKNQHQSNPISEPDEKKIYKPRTAEKLKTVTVLSIDGGGTRGIIPAMALLHLEKYLQVHDKDDNLRISDYFDVISGSGMGSIIAGMLTVPDDHHKKRPRYSMQQILDSLINEIFYTFPNITSSLFYKFFGGGRPQVKFKQINL</sequence>
<comment type="function">
    <text evidence="6">Lipolytic acyl hydrolase (LAH).</text>
</comment>
<dbReference type="GO" id="GO:0016042">
    <property type="term" value="P:lipid catabolic process"/>
    <property type="evidence" value="ECO:0007669"/>
    <property type="project" value="UniProtKB-KW"/>
</dbReference>
<reference evidence="9" key="2">
    <citation type="submission" date="2023-06" db="EMBL/GenBank/DDBJ databases">
        <authorList>
            <person name="Swenson N.G."/>
            <person name="Wegrzyn J.L."/>
            <person name="Mcevoy S.L."/>
        </authorList>
    </citation>
    <scope>NUCLEOTIDE SEQUENCE</scope>
    <source>
        <strain evidence="9">NS2018</strain>
        <tissue evidence="9">Leaf</tissue>
    </source>
</reference>
<dbReference type="InterPro" id="IPR016035">
    <property type="entry name" value="Acyl_Trfase/lysoPLipase"/>
</dbReference>
<dbReference type="Gene3D" id="3.40.1090.10">
    <property type="entry name" value="Cytosolic phospholipase A2 catalytic domain"/>
    <property type="match status" value="1"/>
</dbReference>
<evidence type="ECO:0000256" key="6">
    <source>
        <dbReference type="RuleBase" id="RU361262"/>
    </source>
</evidence>
<dbReference type="PANTHER" id="PTHR32241">
    <property type="entry name" value="PATATIN-LIKE PROTEIN 6"/>
    <property type="match status" value="1"/>
</dbReference>
<evidence type="ECO:0000256" key="1">
    <source>
        <dbReference type="ARBA" id="ARBA00010240"/>
    </source>
</evidence>
<dbReference type="EMBL" id="JAUESC010000384">
    <property type="protein sequence ID" value="KAK0583011.1"/>
    <property type="molecule type" value="Genomic_DNA"/>
</dbReference>
<reference evidence="9" key="1">
    <citation type="journal article" date="2022" name="Plant J.">
        <title>Strategies of tolerance reflected in two North American maple genomes.</title>
        <authorList>
            <person name="McEvoy S.L."/>
            <person name="Sezen U.U."/>
            <person name="Trouern-Trend A."/>
            <person name="McMahon S.M."/>
            <person name="Schaberg P.G."/>
            <person name="Yang J."/>
            <person name="Wegrzyn J.L."/>
            <person name="Swenson N.G."/>
        </authorList>
    </citation>
    <scope>NUCLEOTIDE SEQUENCE</scope>
    <source>
        <strain evidence="9">NS2018</strain>
    </source>
</reference>
<keyword evidence="4 6" id="KW-0443">Lipid metabolism</keyword>
<dbReference type="InterPro" id="IPR002641">
    <property type="entry name" value="PNPLA_dom"/>
</dbReference>
<keyword evidence="3 6" id="KW-0442">Lipid degradation</keyword>
<keyword evidence="10" id="KW-1185">Reference proteome</keyword>
<dbReference type="PROSITE" id="PS51635">
    <property type="entry name" value="PNPLA"/>
    <property type="match status" value="1"/>
</dbReference>
<evidence type="ECO:0000313" key="9">
    <source>
        <dbReference type="EMBL" id="KAK0583011.1"/>
    </source>
</evidence>
<dbReference type="GO" id="GO:0016787">
    <property type="term" value="F:hydrolase activity"/>
    <property type="evidence" value="ECO:0007669"/>
    <property type="project" value="UniProtKB-KW"/>
</dbReference>
<comment type="similarity">
    <text evidence="1 6">Belongs to the patatin family.</text>
</comment>
<feature type="domain" description="PNPLA" evidence="8">
    <location>
        <begin position="38"/>
        <end position="148"/>
    </location>
</feature>
<evidence type="ECO:0000313" key="10">
    <source>
        <dbReference type="Proteomes" id="UP001168877"/>
    </source>
</evidence>
<dbReference type="AlphaFoldDB" id="A0AA39S191"/>
<gene>
    <name evidence="9" type="ORF">LWI29_032359</name>
</gene>
<evidence type="ECO:0000256" key="5">
    <source>
        <dbReference type="PROSITE-ProRule" id="PRU01161"/>
    </source>
</evidence>
<evidence type="ECO:0000256" key="2">
    <source>
        <dbReference type="ARBA" id="ARBA00022801"/>
    </source>
</evidence>
<keyword evidence="2 6" id="KW-0378">Hydrolase</keyword>